<evidence type="ECO:0000313" key="1">
    <source>
        <dbReference type="EMBL" id="KAI3770619.1"/>
    </source>
</evidence>
<reference evidence="2" key="1">
    <citation type="journal article" date="2022" name="Mol. Ecol. Resour.">
        <title>The genomes of chicory, endive, great burdock and yacon provide insights into Asteraceae palaeo-polyploidization history and plant inulin production.</title>
        <authorList>
            <person name="Fan W."/>
            <person name="Wang S."/>
            <person name="Wang H."/>
            <person name="Wang A."/>
            <person name="Jiang F."/>
            <person name="Liu H."/>
            <person name="Zhao H."/>
            <person name="Xu D."/>
            <person name="Zhang Y."/>
        </authorList>
    </citation>
    <scope>NUCLEOTIDE SEQUENCE [LARGE SCALE GENOMIC DNA]</scope>
    <source>
        <strain evidence="2">cv. Niubang</strain>
    </source>
</reference>
<protein>
    <submittedName>
        <fullName evidence="1">Uncharacterized protein</fullName>
    </submittedName>
</protein>
<evidence type="ECO:0000313" key="2">
    <source>
        <dbReference type="Proteomes" id="UP001055879"/>
    </source>
</evidence>
<comment type="caution">
    <text evidence="1">The sequence shown here is derived from an EMBL/GenBank/DDBJ whole genome shotgun (WGS) entry which is preliminary data.</text>
</comment>
<proteinExistence type="predicted"/>
<dbReference type="EMBL" id="CM042047">
    <property type="protein sequence ID" value="KAI3770619.1"/>
    <property type="molecule type" value="Genomic_DNA"/>
</dbReference>
<accession>A0ACB9FH06</accession>
<gene>
    <name evidence="1" type="ORF">L6452_01759</name>
</gene>
<sequence>MAPSARMERHDRTLQHTRVEIQVYSSVTKPLHLVDNEYAKKFIWSIKFVDHRKRLQKKSNNHPFRPFTSSDVPTRRGGVQSHLYEEQESTGLRHFPV</sequence>
<reference evidence="1 2" key="2">
    <citation type="journal article" date="2022" name="Mol. Ecol. Resour.">
        <title>The genomes of chicory, endive, great burdock and yacon provide insights into Asteraceae paleo-polyploidization history and plant inulin production.</title>
        <authorList>
            <person name="Fan W."/>
            <person name="Wang S."/>
            <person name="Wang H."/>
            <person name="Wang A."/>
            <person name="Jiang F."/>
            <person name="Liu H."/>
            <person name="Zhao H."/>
            <person name="Xu D."/>
            <person name="Zhang Y."/>
        </authorList>
    </citation>
    <scope>NUCLEOTIDE SEQUENCE [LARGE SCALE GENOMIC DNA]</scope>
    <source>
        <strain evidence="2">cv. Niubang</strain>
    </source>
</reference>
<keyword evidence="2" id="KW-1185">Reference proteome</keyword>
<organism evidence="1 2">
    <name type="scientific">Arctium lappa</name>
    <name type="common">Greater burdock</name>
    <name type="synonym">Lappa major</name>
    <dbReference type="NCBI Taxonomy" id="4217"/>
    <lineage>
        <taxon>Eukaryota</taxon>
        <taxon>Viridiplantae</taxon>
        <taxon>Streptophyta</taxon>
        <taxon>Embryophyta</taxon>
        <taxon>Tracheophyta</taxon>
        <taxon>Spermatophyta</taxon>
        <taxon>Magnoliopsida</taxon>
        <taxon>eudicotyledons</taxon>
        <taxon>Gunneridae</taxon>
        <taxon>Pentapetalae</taxon>
        <taxon>asterids</taxon>
        <taxon>campanulids</taxon>
        <taxon>Asterales</taxon>
        <taxon>Asteraceae</taxon>
        <taxon>Carduoideae</taxon>
        <taxon>Cardueae</taxon>
        <taxon>Arctiinae</taxon>
        <taxon>Arctium</taxon>
    </lineage>
</organism>
<dbReference type="Proteomes" id="UP001055879">
    <property type="component" value="Linkage Group LG01"/>
</dbReference>
<name>A0ACB9FH06_ARCLA</name>